<sequence length="260" mass="29456">MEEEVDEIEAMEREYHWLLRTEVRPVISYLQSILTECKERLPTASSDAGCQPREERLIMNPANGGDFLKSMVTLCGTCVIAADVTFKISGKNPAQMLRFGIPPDAPYHLQQFQDAHNSLAEARTHLLAHGLDYEFQTAEEVIKLLQPVMAHLARARTTLIVPKKRSFEELKSAAHRRHFVPPLPADLSASFYIQAHKMIFALYQVLPGAQKFDCFQAEVSIPWLTETLVLMTVALQTCQQLLDKMSIFTQNLDLSPKPFD</sequence>
<dbReference type="InterPro" id="IPR028241">
    <property type="entry name" value="RAVE2/Rogdi"/>
</dbReference>
<protein>
    <recommendedName>
        <fullName evidence="4">Protein rogdi</fullName>
    </recommendedName>
</protein>
<gene>
    <name evidence="2" type="ORF">BV898_03975</name>
</gene>
<keyword evidence="3" id="KW-1185">Reference proteome</keyword>
<evidence type="ECO:0008006" key="4">
    <source>
        <dbReference type="Google" id="ProtNLM"/>
    </source>
</evidence>
<reference evidence="3" key="1">
    <citation type="submission" date="2017-01" db="EMBL/GenBank/DDBJ databases">
        <title>Comparative genomics of anhydrobiosis in the tardigrade Hypsibius dujardini.</title>
        <authorList>
            <person name="Yoshida Y."/>
            <person name="Koutsovoulos G."/>
            <person name="Laetsch D."/>
            <person name="Stevens L."/>
            <person name="Kumar S."/>
            <person name="Horikawa D."/>
            <person name="Ishino K."/>
            <person name="Komine S."/>
            <person name="Tomita M."/>
            <person name="Blaxter M."/>
            <person name="Arakawa K."/>
        </authorList>
    </citation>
    <scope>NUCLEOTIDE SEQUENCE [LARGE SCALE GENOMIC DNA]</scope>
    <source>
        <strain evidence="3">Z151</strain>
    </source>
</reference>
<evidence type="ECO:0000256" key="1">
    <source>
        <dbReference type="ARBA" id="ARBA00005535"/>
    </source>
</evidence>
<dbReference type="AlphaFoldDB" id="A0A1W0X3Q4"/>
<dbReference type="GO" id="GO:0043291">
    <property type="term" value="C:RAVE complex"/>
    <property type="evidence" value="ECO:0007669"/>
    <property type="project" value="TreeGrafter"/>
</dbReference>
<name>A0A1W0X3Q4_HYPEX</name>
<evidence type="ECO:0000313" key="3">
    <source>
        <dbReference type="Proteomes" id="UP000192578"/>
    </source>
</evidence>
<dbReference type="Proteomes" id="UP000192578">
    <property type="component" value="Unassembled WGS sequence"/>
</dbReference>
<dbReference type="Pfam" id="PF10259">
    <property type="entry name" value="Rogdi_lz"/>
    <property type="match status" value="1"/>
</dbReference>
<dbReference type="PANTHER" id="PTHR13618:SF1">
    <property type="entry name" value="PROTEIN ROGDI HOMOLOG"/>
    <property type="match status" value="1"/>
</dbReference>
<dbReference type="PANTHER" id="PTHR13618">
    <property type="entry name" value="LEUCINE ZIPPER CONTAINING TRANSCRIPTION FACTOR LZF1"/>
    <property type="match status" value="1"/>
</dbReference>
<comment type="caution">
    <text evidence="2">The sequence shown here is derived from an EMBL/GenBank/DDBJ whole genome shotgun (WGS) entry which is preliminary data.</text>
</comment>
<evidence type="ECO:0000313" key="2">
    <source>
        <dbReference type="EMBL" id="OQV22129.1"/>
    </source>
</evidence>
<comment type="similarity">
    <text evidence="1">Belongs to the rogdi family.</text>
</comment>
<accession>A0A1W0X3Q4</accession>
<proteinExistence type="inferred from homology"/>
<dbReference type="OrthoDB" id="66510at2759"/>
<dbReference type="EMBL" id="MTYJ01000019">
    <property type="protein sequence ID" value="OQV22129.1"/>
    <property type="molecule type" value="Genomic_DNA"/>
</dbReference>
<organism evidence="2 3">
    <name type="scientific">Hypsibius exemplaris</name>
    <name type="common">Freshwater tardigrade</name>
    <dbReference type="NCBI Taxonomy" id="2072580"/>
    <lineage>
        <taxon>Eukaryota</taxon>
        <taxon>Metazoa</taxon>
        <taxon>Ecdysozoa</taxon>
        <taxon>Tardigrada</taxon>
        <taxon>Eutardigrada</taxon>
        <taxon>Parachela</taxon>
        <taxon>Hypsibioidea</taxon>
        <taxon>Hypsibiidae</taxon>
        <taxon>Hypsibius</taxon>
    </lineage>
</organism>